<dbReference type="InterPro" id="IPR028087">
    <property type="entry name" value="Tad_N"/>
</dbReference>
<gene>
    <name evidence="2" type="ORF">HD841_002920</name>
</gene>
<dbReference type="Pfam" id="PF13400">
    <property type="entry name" value="Tad"/>
    <property type="match status" value="1"/>
</dbReference>
<dbReference type="Proteomes" id="UP000517753">
    <property type="component" value="Unassembled WGS sequence"/>
</dbReference>
<keyword evidence="3" id="KW-1185">Reference proteome</keyword>
<dbReference type="SUPFAM" id="SSF53300">
    <property type="entry name" value="vWA-like"/>
    <property type="match status" value="1"/>
</dbReference>
<sequence>MAAAMIPLIAMIGSGVDMTRAYVAQNRFRQACDSGSLAGRRVLTGVTVSEAARVEATKYFKFNFSDGLFQSAPYQLNISVPAPGTLKIESRTTIPTTVMKFFGFQTLPISATCSSTQDFVNTDIVMVFDLSGSMNCPPGGAGDCGGTEQSGSKIAALRNAATSLYDTLDSAQTQLEQNNLRLRYGFVNYSSSINVGRILYQKNPDWLVQSATYQSRTPDWIDATQYFNGKSACEKAYTYDAYVKQANPEYTGVMGGWWQRGNNCQVIAQSNTHPDGYTYGQRTLDVRAHLASNLIASGATTPVPIWPITGTNAPPDDLPYVKTSIWNGCIEERQTNSSAIDGGAATTAPSDAYDLDVDTIPWNDATRWKPMWGDIEWFPVAATGGMARQPDAPCPTEARRLRSYYNNRSDFVNYVGSLTARGGTYHDLGMIWGARFLSSTGLFKSSTPETNDNTDPDNPAKIRGFSVKKYMIFMTDGEIAPTTTAYSAYGVEYMDGRVLGTQYSNDNAALTRRHLQRFRMACNAAKAKGIDVWVIAFATSLTADMQNCASKPSQAAGLSTNAALIAKFQEIGSKIGSLRLSQ</sequence>
<evidence type="ECO:0000313" key="3">
    <source>
        <dbReference type="Proteomes" id="UP000517753"/>
    </source>
</evidence>
<comment type="caution">
    <text evidence="2">The sequence shown here is derived from an EMBL/GenBank/DDBJ whole genome shotgun (WGS) entry which is preliminary data.</text>
</comment>
<feature type="domain" description="Putative Flp pilus-assembly TadG-like N-terminal" evidence="1">
    <location>
        <begin position="1"/>
        <end position="39"/>
    </location>
</feature>
<evidence type="ECO:0000313" key="2">
    <source>
        <dbReference type="EMBL" id="NYD91113.1"/>
    </source>
</evidence>
<protein>
    <recommendedName>
        <fullName evidence="1">Putative Flp pilus-assembly TadG-like N-terminal domain-containing protein</fullName>
    </recommendedName>
</protein>
<name>A0A7Y9K1M4_9SPHN</name>
<dbReference type="Gene3D" id="3.40.50.410">
    <property type="entry name" value="von Willebrand factor, type A domain"/>
    <property type="match status" value="2"/>
</dbReference>
<organism evidence="2 3">
    <name type="scientific">Sphingomonas melonis</name>
    <dbReference type="NCBI Taxonomy" id="152682"/>
    <lineage>
        <taxon>Bacteria</taxon>
        <taxon>Pseudomonadati</taxon>
        <taxon>Pseudomonadota</taxon>
        <taxon>Alphaproteobacteria</taxon>
        <taxon>Sphingomonadales</taxon>
        <taxon>Sphingomonadaceae</taxon>
        <taxon>Sphingomonas</taxon>
    </lineage>
</organism>
<evidence type="ECO:0000259" key="1">
    <source>
        <dbReference type="Pfam" id="PF13400"/>
    </source>
</evidence>
<dbReference type="InterPro" id="IPR036465">
    <property type="entry name" value="vWFA_dom_sf"/>
</dbReference>
<accession>A0A7Y9K1M4</accession>
<dbReference type="EMBL" id="JACCBY010000004">
    <property type="protein sequence ID" value="NYD91113.1"/>
    <property type="molecule type" value="Genomic_DNA"/>
</dbReference>
<reference evidence="2 3" key="2">
    <citation type="submission" date="2020-08" db="EMBL/GenBank/DDBJ databases">
        <title>The Agave Microbiome: Exploring the role of microbial communities in plant adaptations to desert environments.</title>
        <authorList>
            <person name="Partida-Martinez L.P."/>
        </authorList>
    </citation>
    <scope>NUCLEOTIDE SEQUENCE [LARGE SCALE GENOMIC DNA]</scope>
    <source>
        <strain evidence="2 3">AS2.3</strain>
    </source>
</reference>
<reference evidence="2 3" key="1">
    <citation type="submission" date="2020-07" db="EMBL/GenBank/DDBJ databases">
        <authorList>
            <person name="Partida-Martinez L."/>
            <person name="Huntemann M."/>
            <person name="Clum A."/>
            <person name="Wang J."/>
            <person name="Palaniappan K."/>
            <person name="Ritter S."/>
            <person name="Chen I.-M."/>
            <person name="Stamatis D."/>
            <person name="Reddy T."/>
            <person name="O'Malley R."/>
            <person name="Daum C."/>
            <person name="Shapiro N."/>
            <person name="Ivanova N."/>
            <person name="Kyrpides N."/>
            <person name="Woyke T."/>
        </authorList>
    </citation>
    <scope>NUCLEOTIDE SEQUENCE [LARGE SCALE GENOMIC DNA]</scope>
    <source>
        <strain evidence="2 3">AS2.3</strain>
    </source>
</reference>
<dbReference type="AlphaFoldDB" id="A0A7Y9K1M4"/>
<proteinExistence type="predicted"/>